<gene>
    <name evidence="1" type="ORF">JOE56_001775</name>
</gene>
<dbReference type="Proteomes" id="UP000809290">
    <property type="component" value="Unassembled WGS sequence"/>
</dbReference>
<organism evidence="1 2">
    <name type="scientific">Brevibacterium paucivorans</name>
    <dbReference type="NCBI Taxonomy" id="170994"/>
    <lineage>
        <taxon>Bacteria</taxon>
        <taxon>Bacillati</taxon>
        <taxon>Actinomycetota</taxon>
        <taxon>Actinomycetes</taxon>
        <taxon>Micrococcales</taxon>
        <taxon>Brevibacteriaceae</taxon>
        <taxon>Brevibacterium</taxon>
    </lineage>
</organism>
<keyword evidence="2" id="KW-1185">Reference proteome</keyword>
<evidence type="ECO:0000313" key="2">
    <source>
        <dbReference type="Proteomes" id="UP000809290"/>
    </source>
</evidence>
<evidence type="ECO:0000313" key="1">
    <source>
        <dbReference type="EMBL" id="MBM7817081.1"/>
    </source>
</evidence>
<sequence length="56" mass="6454">MKISECSSIEVFQYGLWPEPVGRGARASLNIRTFKYDDGNFEKEEEKEEGKEGRVL</sequence>
<proteinExistence type="predicted"/>
<accession>A0ABS2SLF3</accession>
<dbReference type="EMBL" id="JAFBCP010000001">
    <property type="protein sequence ID" value="MBM7817081.1"/>
    <property type="molecule type" value="Genomic_DNA"/>
</dbReference>
<dbReference type="RefSeq" id="WP_204515722.1">
    <property type="nucleotide sequence ID" value="NZ_JAFBCP010000001.1"/>
</dbReference>
<name>A0ABS2SLF3_9MICO</name>
<protein>
    <submittedName>
        <fullName evidence="1">Uncharacterized protein</fullName>
    </submittedName>
</protein>
<reference evidence="1 2" key="1">
    <citation type="submission" date="2021-01" db="EMBL/GenBank/DDBJ databases">
        <title>Sequencing the genomes of 1000 actinobacteria strains.</title>
        <authorList>
            <person name="Klenk H.-P."/>
        </authorList>
    </citation>
    <scope>NUCLEOTIDE SEQUENCE [LARGE SCALE GENOMIC DNA]</scope>
    <source>
        <strain evidence="1 2">DSM 13657</strain>
    </source>
</reference>
<comment type="caution">
    <text evidence="1">The sequence shown here is derived from an EMBL/GenBank/DDBJ whole genome shotgun (WGS) entry which is preliminary data.</text>
</comment>